<evidence type="ECO:0000313" key="13">
    <source>
        <dbReference type="EMBL" id="CAG6673475.1"/>
    </source>
</evidence>
<dbReference type="InterPro" id="IPR039787">
    <property type="entry name" value="ENDOU"/>
</dbReference>
<dbReference type="SUPFAM" id="SSF142877">
    <property type="entry name" value="EndoU-like"/>
    <property type="match status" value="1"/>
</dbReference>
<proteinExistence type="inferred from homology"/>
<keyword evidence="4 11" id="KW-0540">Nuclease</keyword>
<keyword evidence="6 11" id="KW-0255">Endonuclease</keyword>
<dbReference type="GO" id="GO:0003723">
    <property type="term" value="F:RNA binding"/>
    <property type="evidence" value="ECO:0007669"/>
    <property type="project" value="UniProtKB-UniRule"/>
</dbReference>
<keyword evidence="10" id="KW-0456">Lyase</keyword>
<evidence type="ECO:0000256" key="3">
    <source>
        <dbReference type="ARBA" id="ARBA00011245"/>
    </source>
</evidence>
<reference evidence="13" key="1">
    <citation type="submission" date="2021-05" db="EMBL/GenBank/DDBJ databases">
        <authorList>
            <person name="Alioto T."/>
            <person name="Alioto T."/>
            <person name="Gomez Garrido J."/>
        </authorList>
    </citation>
    <scope>NUCLEOTIDE SEQUENCE</scope>
</reference>
<keyword evidence="9 11" id="KW-0464">Manganese</keyword>
<dbReference type="GO" id="GO:0016787">
    <property type="term" value="F:hydrolase activity"/>
    <property type="evidence" value="ECO:0007669"/>
    <property type="project" value="UniProtKB-KW"/>
</dbReference>
<feature type="domain" description="EndoU" evidence="12">
    <location>
        <begin position="39"/>
        <end position="326"/>
    </location>
</feature>
<dbReference type="GO" id="GO:0016829">
    <property type="term" value="F:lyase activity"/>
    <property type="evidence" value="ECO:0007669"/>
    <property type="project" value="UniProtKB-KW"/>
</dbReference>
<dbReference type="Pfam" id="PF09412">
    <property type="entry name" value="XendoU"/>
    <property type="match status" value="1"/>
</dbReference>
<sequence>MPIFKSEWNLQWSVMIILYYVDIIDCSNYYIPDRGKKTSNEELRDLTEELYALDTFNYEKYVRFNFQHKTYYPNITHYSLYEFPEKAQNPLIEIKDKSLYNVSTVRALLELFPHFNPDINAYEINSRRKRKLKKRFLNKVCNTPVMQKMQQFFIKKGELKSDLLEEYFTFLSDMWFEPFKRHTHSQHVSSSGFEHTFLAEYSKNDTHIRVYGFHNWLYFHYLESLNQSLAYHGHSRRRAIGNNESRTLQLTNVFMDWQDCQRVGGMILGISPELELALYTLCIMYRTNDPDGCRISLGGSEVVIRAFEYYVKKQRYISSVFPVFDYRPWNLSVTTTRRPRPPKLTEPKSMFMF</sequence>
<dbReference type="PANTHER" id="PTHR12439:SF42">
    <property type="entry name" value="ENDORIBONUCLEASE-RELATED"/>
    <property type="match status" value="1"/>
</dbReference>
<dbReference type="EMBL" id="HBUF01231336">
    <property type="protein sequence ID" value="CAG6673475.1"/>
    <property type="molecule type" value="Transcribed_RNA"/>
</dbReference>
<dbReference type="GO" id="GO:0004521">
    <property type="term" value="F:RNA endonuclease activity"/>
    <property type="evidence" value="ECO:0007669"/>
    <property type="project" value="UniProtKB-UniRule"/>
</dbReference>
<keyword evidence="8 11" id="KW-0694">RNA-binding</keyword>
<dbReference type="PANTHER" id="PTHR12439">
    <property type="entry name" value="PLACENTAL PROTEIN 11-RELATED"/>
    <property type="match status" value="1"/>
</dbReference>
<evidence type="ECO:0000256" key="9">
    <source>
        <dbReference type="ARBA" id="ARBA00023211"/>
    </source>
</evidence>
<dbReference type="PROSITE" id="PS51959">
    <property type="entry name" value="ENDOU"/>
    <property type="match status" value="1"/>
</dbReference>
<evidence type="ECO:0000256" key="10">
    <source>
        <dbReference type="ARBA" id="ARBA00023239"/>
    </source>
</evidence>
<dbReference type="InterPro" id="IPR018998">
    <property type="entry name" value="EndoU_C"/>
</dbReference>
<comment type="similarity">
    <text evidence="2 11">Belongs to the ENDOU family.</text>
</comment>
<dbReference type="CDD" id="cd21159">
    <property type="entry name" value="XendoU"/>
    <property type="match status" value="1"/>
</dbReference>
<keyword evidence="7 11" id="KW-0378">Hydrolase</keyword>
<dbReference type="AlphaFoldDB" id="A0A8D8WWZ4"/>
<dbReference type="GO" id="GO:0046872">
    <property type="term" value="F:metal ion binding"/>
    <property type="evidence" value="ECO:0007669"/>
    <property type="project" value="UniProtKB-UniRule"/>
</dbReference>
<evidence type="ECO:0000256" key="2">
    <source>
        <dbReference type="ARBA" id="ARBA00010168"/>
    </source>
</evidence>
<evidence type="ECO:0000256" key="8">
    <source>
        <dbReference type="ARBA" id="ARBA00022884"/>
    </source>
</evidence>
<name>A0A8D8WWZ4_9HEMI</name>
<evidence type="ECO:0000256" key="5">
    <source>
        <dbReference type="ARBA" id="ARBA00022723"/>
    </source>
</evidence>
<organism evidence="13">
    <name type="scientific">Cacopsylla melanoneura</name>
    <dbReference type="NCBI Taxonomy" id="428564"/>
    <lineage>
        <taxon>Eukaryota</taxon>
        <taxon>Metazoa</taxon>
        <taxon>Ecdysozoa</taxon>
        <taxon>Arthropoda</taxon>
        <taxon>Hexapoda</taxon>
        <taxon>Insecta</taxon>
        <taxon>Pterygota</taxon>
        <taxon>Neoptera</taxon>
        <taxon>Paraneoptera</taxon>
        <taxon>Hemiptera</taxon>
        <taxon>Sternorrhyncha</taxon>
        <taxon>Psylloidea</taxon>
        <taxon>Psyllidae</taxon>
        <taxon>Psyllinae</taxon>
        <taxon>Cacopsylla</taxon>
    </lineage>
</organism>
<dbReference type="InterPro" id="IPR037227">
    <property type="entry name" value="EndoU-like"/>
</dbReference>
<evidence type="ECO:0000256" key="1">
    <source>
        <dbReference type="ARBA" id="ARBA00001936"/>
    </source>
</evidence>
<evidence type="ECO:0000256" key="11">
    <source>
        <dbReference type="RuleBase" id="RU367085"/>
    </source>
</evidence>
<evidence type="ECO:0000256" key="6">
    <source>
        <dbReference type="ARBA" id="ARBA00022759"/>
    </source>
</evidence>
<keyword evidence="5 11" id="KW-0479">Metal-binding</keyword>
<evidence type="ECO:0000259" key="12">
    <source>
        <dbReference type="PROSITE" id="PS51959"/>
    </source>
</evidence>
<comment type="subunit">
    <text evidence="3 11">Monomer.</text>
</comment>
<comment type="cofactor">
    <cofactor evidence="1 11">
        <name>Mn(2+)</name>
        <dbReference type="ChEBI" id="CHEBI:29035"/>
    </cofactor>
</comment>
<protein>
    <submittedName>
        <fullName evidence="13">Poly(U)-specific endoribonuclease homolog</fullName>
    </submittedName>
</protein>
<dbReference type="EMBL" id="HBUF01231337">
    <property type="protein sequence ID" value="CAG6673476.1"/>
    <property type="molecule type" value="Transcribed_RNA"/>
</dbReference>
<evidence type="ECO:0000256" key="7">
    <source>
        <dbReference type="ARBA" id="ARBA00022801"/>
    </source>
</evidence>
<evidence type="ECO:0000256" key="4">
    <source>
        <dbReference type="ARBA" id="ARBA00022722"/>
    </source>
</evidence>
<accession>A0A8D8WWZ4</accession>